<dbReference type="AlphaFoldDB" id="A0A3R8VBJ3"/>
<sequence length="152" mass="16929">MLGEPKITHIEDRPVNEVLRIEYSDGRVASVWERFLEMTPRYFSFHNTWEPGSLAPRHGHHGDHVVYVLEGEITVGDVLCTKGSHIYLQYGDTFGPWVAGPEGAQLLGIIYNGDGRAFFADEDMAHFQQLLTDRGARMGTTSALSVPTRLAG</sequence>
<evidence type="ECO:0000313" key="2">
    <source>
        <dbReference type="Proteomes" id="UP000276506"/>
    </source>
</evidence>
<evidence type="ECO:0000313" key="1">
    <source>
        <dbReference type="EMBL" id="RRV13468.1"/>
    </source>
</evidence>
<dbReference type="Proteomes" id="UP000276506">
    <property type="component" value="Unassembled WGS sequence"/>
</dbReference>
<protein>
    <recommendedName>
        <fullName evidence="3">Cupin domain-containing protein</fullName>
    </recommendedName>
</protein>
<dbReference type="InterPro" id="IPR014710">
    <property type="entry name" value="RmlC-like_jellyroll"/>
</dbReference>
<dbReference type="EMBL" id="RHQL01000002">
    <property type="protein sequence ID" value="RRV13468.1"/>
    <property type="molecule type" value="Genomic_DNA"/>
</dbReference>
<dbReference type="RefSeq" id="WP_125876813.1">
    <property type="nucleotide sequence ID" value="NZ_RHQL01000002.1"/>
</dbReference>
<accession>A0A3R8VBJ3</accession>
<name>A0A3R8VBJ3_9GAMM</name>
<evidence type="ECO:0008006" key="3">
    <source>
        <dbReference type="Google" id="ProtNLM"/>
    </source>
</evidence>
<proteinExistence type="predicted"/>
<dbReference type="Gene3D" id="2.60.120.10">
    <property type="entry name" value="Jelly Rolls"/>
    <property type="match status" value="1"/>
</dbReference>
<gene>
    <name evidence="1" type="ORF">EGJ28_07630</name>
</gene>
<dbReference type="SUPFAM" id="SSF51182">
    <property type="entry name" value="RmlC-like cupins"/>
    <property type="match status" value="1"/>
</dbReference>
<organism evidence="1 2">
    <name type="scientific">Stutzerimonas xanthomarina</name>
    <dbReference type="NCBI Taxonomy" id="271420"/>
    <lineage>
        <taxon>Bacteria</taxon>
        <taxon>Pseudomonadati</taxon>
        <taxon>Pseudomonadota</taxon>
        <taxon>Gammaproteobacteria</taxon>
        <taxon>Pseudomonadales</taxon>
        <taxon>Pseudomonadaceae</taxon>
        <taxon>Stutzerimonas</taxon>
    </lineage>
</organism>
<dbReference type="InterPro" id="IPR011051">
    <property type="entry name" value="RmlC_Cupin_sf"/>
</dbReference>
<reference evidence="1 2" key="1">
    <citation type="submission" date="2018-10" db="EMBL/GenBank/DDBJ databases">
        <title>Transmission dynamics of multidrug resistant bacteria on intensive care unit surfaces.</title>
        <authorList>
            <person name="D'Souza A.W."/>
            <person name="Potter R.F."/>
            <person name="Wallace M."/>
            <person name="Shupe A."/>
            <person name="Patel S."/>
            <person name="Sun S."/>
            <person name="Gul D."/>
            <person name="Kwon J.H."/>
            <person name="Andleeb S."/>
            <person name="Burnham C.-A.D."/>
            <person name="Dantas G."/>
        </authorList>
    </citation>
    <scope>NUCLEOTIDE SEQUENCE [LARGE SCALE GENOMIC DNA]</scope>
    <source>
        <strain evidence="1 2">PX_177</strain>
    </source>
</reference>
<comment type="caution">
    <text evidence="1">The sequence shown here is derived from an EMBL/GenBank/DDBJ whole genome shotgun (WGS) entry which is preliminary data.</text>
</comment>